<proteinExistence type="predicted"/>
<keyword evidence="7" id="KW-1185">Reference proteome</keyword>
<dbReference type="PANTHER" id="PTHR33121:SF71">
    <property type="entry name" value="OXYGEN SENSOR PROTEIN DOSP"/>
    <property type="match status" value="1"/>
</dbReference>
<dbReference type="PROSITE" id="PS50042">
    <property type="entry name" value="CNMP_BINDING_3"/>
    <property type="match status" value="1"/>
</dbReference>
<dbReference type="CDD" id="cd01949">
    <property type="entry name" value="GGDEF"/>
    <property type="match status" value="1"/>
</dbReference>
<dbReference type="SMART" id="SM00052">
    <property type="entry name" value="EAL"/>
    <property type="match status" value="1"/>
</dbReference>
<dbReference type="Pfam" id="PF00990">
    <property type="entry name" value="GGDEF"/>
    <property type="match status" value="1"/>
</dbReference>
<feature type="domain" description="EAL" evidence="4">
    <location>
        <begin position="178"/>
        <end position="432"/>
    </location>
</feature>
<dbReference type="GO" id="GO:0071111">
    <property type="term" value="F:cyclic-guanylate-specific phosphodiesterase activity"/>
    <property type="evidence" value="ECO:0007669"/>
    <property type="project" value="InterPro"/>
</dbReference>
<dbReference type="InterPro" id="IPR000160">
    <property type="entry name" value="GGDEF_dom"/>
</dbReference>
<evidence type="ECO:0000313" key="6">
    <source>
        <dbReference type="EMBL" id="NZA27925.1"/>
    </source>
</evidence>
<reference evidence="6 7" key="1">
    <citation type="submission" date="2020-07" db="EMBL/GenBank/DDBJ databases">
        <title>Luteimonas sp. SJ-92.</title>
        <authorList>
            <person name="Huang X.-X."/>
            <person name="Xu L."/>
            <person name="Sun J.-Q."/>
        </authorList>
    </citation>
    <scope>NUCLEOTIDE SEQUENCE [LARGE SCALE GENOMIC DNA]</scope>
    <source>
        <strain evidence="6 7">SJ-92</strain>
    </source>
</reference>
<dbReference type="InterPro" id="IPR043128">
    <property type="entry name" value="Rev_trsase/Diguanyl_cyclase"/>
</dbReference>
<dbReference type="PROSITE" id="PS50883">
    <property type="entry name" value="EAL"/>
    <property type="match status" value="1"/>
</dbReference>
<protein>
    <submittedName>
        <fullName evidence="6">EAL domain-containing protein</fullName>
    </submittedName>
</protein>
<comment type="caution">
    <text evidence="6">The sequence shown here is derived from an EMBL/GenBank/DDBJ whole genome shotgun (WGS) entry which is preliminary data.</text>
</comment>
<dbReference type="SUPFAM" id="SSF52172">
    <property type="entry name" value="CheY-like"/>
    <property type="match status" value="1"/>
</dbReference>
<evidence type="ECO:0000259" key="4">
    <source>
        <dbReference type="PROSITE" id="PS50883"/>
    </source>
</evidence>
<evidence type="ECO:0000256" key="1">
    <source>
        <dbReference type="PROSITE-ProRule" id="PRU00169"/>
    </source>
</evidence>
<dbReference type="InterPro" id="IPR000595">
    <property type="entry name" value="cNMP-bd_dom"/>
</dbReference>
<dbReference type="InterPro" id="IPR001633">
    <property type="entry name" value="EAL_dom"/>
</dbReference>
<feature type="domain" description="Response regulatory" evidence="3">
    <location>
        <begin position="446"/>
        <end position="561"/>
    </location>
</feature>
<dbReference type="PROSITE" id="PS50110">
    <property type="entry name" value="RESPONSE_REGULATORY"/>
    <property type="match status" value="1"/>
</dbReference>
<feature type="domain" description="GGDEF" evidence="5">
    <location>
        <begin position="36"/>
        <end position="169"/>
    </location>
</feature>
<dbReference type="EMBL" id="JACCKA010000087">
    <property type="protein sequence ID" value="NZA27925.1"/>
    <property type="molecule type" value="Genomic_DNA"/>
</dbReference>
<dbReference type="Proteomes" id="UP000578091">
    <property type="component" value="Unassembled WGS sequence"/>
</dbReference>
<dbReference type="SUPFAM" id="SSF141868">
    <property type="entry name" value="EAL domain-like"/>
    <property type="match status" value="1"/>
</dbReference>
<dbReference type="NCBIfam" id="TIGR00254">
    <property type="entry name" value="GGDEF"/>
    <property type="match status" value="1"/>
</dbReference>
<dbReference type="InterPro" id="IPR050706">
    <property type="entry name" value="Cyclic-di-GMP_PDE-like"/>
</dbReference>
<name>A0A853JGE6_9GAMM</name>
<evidence type="ECO:0000313" key="7">
    <source>
        <dbReference type="Proteomes" id="UP000578091"/>
    </source>
</evidence>
<dbReference type="SMART" id="SM00448">
    <property type="entry name" value="REC"/>
    <property type="match status" value="1"/>
</dbReference>
<dbReference type="RefSeq" id="WP_180679687.1">
    <property type="nucleotide sequence ID" value="NZ_JACCKA010000087.1"/>
</dbReference>
<dbReference type="Gene3D" id="3.40.50.2300">
    <property type="match status" value="1"/>
</dbReference>
<dbReference type="PANTHER" id="PTHR33121">
    <property type="entry name" value="CYCLIC DI-GMP PHOSPHODIESTERASE PDEF"/>
    <property type="match status" value="1"/>
</dbReference>
<dbReference type="CDD" id="cd01948">
    <property type="entry name" value="EAL"/>
    <property type="match status" value="1"/>
</dbReference>
<keyword evidence="1" id="KW-0597">Phosphoprotein</keyword>
<dbReference type="SUPFAM" id="SSF55073">
    <property type="entry name" value="Nucleotide cyclase"/>
    <property type="match status" value="1"/>
</dbReference>
<dbReference type="Gene3D" id="3.30.70.270">
    <property type="match status" value="1"/>
</dbReference>
<dbReference type="AlphaFoldDB" id="A0A853JGE6"/>
<dbReference type="Pfam" id="PF00072">
    <property type="entry name" value="Response_reg"/>
    <property type="match status" value="1"/>
</dbReference>
<organism evidence="6 7">
    <name type="scientific">Luteimonas salinisoli</name>
    <dbReference type="NCBI Taxonomy" id="2752307"/>
    <lineage>
        <taxon>Bacteria</taxon>
        <taxon>Pseudomonadati</taxon>
        <taxon>Pseudomonadota</taxon>
        <taxon>Gammaproteobacteria</taxon>
        <taxon>Lysobacterales</taxon>
        <taxon>Lysobacteraceae</taxon>
        <taxon>Luteimonas</taxon>
    </lineage>
</organism>
<dbReference type="Pfam" id="PF00563">
    <property type="entry name" value="EAL"/>
    <property type="match status" value="1"/>
</dbReference>
<dbReference type="CDD" id="cd17569">
    <property type="entry name" value="REC_HupR-like"/>
    <property type="match status" value="1"/>
</dbReference>
<dbReference type="InterPro" id="IPR011006">
    <property type="entry name" value="CheY-like_superfamily"/>
</dbReference>
<sequence length="585" mass="63966">MRPAEEAGAGAEAVSRLGAGHPELVAMVGQAVGGGASLMVLHIDIEHFASINQNMGVDVGDEALRLLAGRLAARVGGHGRVWRHGSDEFVAAVPYPAGSAPPRELAETLLREVELPLSVLPYTLFLNARIGMSLCPLQAAEASLLLQQAETAVRQASHHDSDPIQLYAVQAGEKLHNETVIARQIVDAAPNGELRMRYQPKVSARDGRVVGMEALLRWQSPDLGLLLPERFMPTAERLGVIVQIGHWVLERVVEQARVWREQGFDDFFIGANVSTLQLLDPEFVNRLLTRIGNAGLPPSTIVLEVNESALTYDVNAVHEAIKTLRHEGVGLSLDNFGTGDSSLSALVRYPADRLKIDRSFINSAPAGSRETAIVRAIIAMGHQLGMKVIANGVETEAQLGFLRRSDCDEFQGYLFGEPMNADAAGQVLRRRYLRPELFAAATPDRTLLLVDDEENVLRSLVRLFRRDGYRILAAGNVRDAFGLLATNDVQVILSDQRMSEMDGTEFLGRVKMLYPDTIRLVLSGYTDLATVTDAINRGAIYRFLTKPWDDRELREHIRQAFATYGSQRNRDAALNPAAGGSAAPP</sequence>
<dbReference type="InterPro" id="IPR001789">
    <property type="entry name" value="Sig_transdc_resp-reg_receiver"/>
</dbReference>
<feature type="domain" description="Cyclic nucleotide-binding" evidence="2">
    <location>
        <begin position="437"/>
        <end position="519"/>
    </location>
</feature>
<dbReference type="Gene3D" id="3.20.20.450">
    <property type="entry name" value="EAL domain"/>
    <property type="match status" value="1"/>
</dbReference>
<evidence type="ECO:0000259" key="2">
    <source>
        <dbReference type="PROSITE" id="PS50042"/>
    </source>
</evidence>
<dbReference type="PROSITE" id="PS50887">
    <property type="entry name" value="GGDEF"/>
    <property type="match status" value="1"/>
</dbReference>
<evidence type="ECO:0000259" key="5">
    <source>
        <dbReference type="PROSITE" id="PS50887"/>
    </source>
</evidence>
<dbReference type="InterPro" id="IPR035919">
    <property type="entry name" value="EAL_sf"/>
</dbReference>
<evidence type="ECO:0000259" key="3">
    <source>
        <dbReference type="PROSITE" id="PS50110"/>
    </source>
</evidence>
<dbReference type="SMART" id="SM00267">
    <property type="entry name" value="GGDEF"/>
    <property type="match status" value="1"/>
</dbReference>
<dbReference type="InterPro" id="IPR029787">
    <property type="entry name" value="Nucleotide_cyclase"/>
</dbReference>
<accession>A0A853JGE6</accession>
<gene>
    <name evidence="6" type="ORF">H0E84_16215</name>
</gene>
<feature type="modified residue" description="4-aspartylphosphate" evidence="1">
    <location>
        <position position="495"/>
    </location>
</feature>
<dbReference type="GO" id="GO:0000160">
    <property type="term" value="P:phosphorelay signal transduction system"/>
    <property type="evidence" value="ECO:0007669"/>
    <property type="project" value="InterPro"/>
</dbReference>